<evidence type="ECO:0000256" key="4">
    <source>
        <dbReference type="ARBA" id="ARBA00022989"/>
    </source>
</evidence>
<dbReference type="InterPro" id="IPR000601">
    <property type="entry name" value="PKD_dom"/>
</dbReference>
<evidence type="ECO:0000313" key="10">
    <source>
        <dbReference type="EMBL" id="HIG63009.1"/>
    </source>
</evidence>
<dbReference type="InterPro" id="IPR007110">
    <property type="entry name" value="Ig-like_dom"/>
</dbReference>
<dbReference type="CDD" id="cd00146">
    <property type="entry name" value="PKD"/>
    <property type="match status" value="4"/>
</dbReference>
<feature type="domain" description="PKD" evidence="8">
    <location>
        <begin position="720"/>
        <end position="783"/>
    </location>
</feature>
<keyword evidence="4 7" id="KW-1133">Transmembrane helix</keyword>
<keyword evidence="3" id="KW-0677">Repeat</keyword>
<evidence type="ECO:0000256" key="5">
    <source>
        <dbReference type="ARBA" id="ARBA00023136"/>
    </source>
</evidence>
<dbReference type="AlphaFoldDB" id="A0A7C8DJW1"/>
<name>A0A7C8DJW1_9ARCH</name>
<evidence type="ECO:0000259" key="8">
    <source>
        <dbReference type="PROSITE" id="PS50093"/>
    </source>
</evidence>
<evidence type="ECO:0000256" key="1">
    <source>
        <dbReference type="ARBA" id="ARBA00004141"/>
    </source>
</evidence>
<comment type="caution">
    <text evidence="10">The sequence shown here is derived from an EMBL/GenBank/DDBJ whole genome shotgun (WGS) entry which is preliminary data.</text>
</comment>
<dbReference type="InterPro" id="IPR035986">
    <property type="entry name" value="PKD_dom_sf"/>
</dbReference>
<evidence type="ECO:0000259" key="9">
    <source>
        <dbReference type="PROSITE" id="PS50835"/>
    </source>
</evidence>
<comment type="subcellular location">
    <subcellularLocation>
        <location evidence="1">Membrane</location>
        <topology evidence="1">Multi-pass membrane protein</topology>
    </subcellularLocation>
</comment>
<feature type="region of interest" description="Disordered" evidence="6">
    <location>
        <begin position="535"/>
        <end position="557"/>
    </location>
</feature>
<dbReference type="Pfam" id="PF18911">
    <property type="entry name" value="PKD_4"/>
    <property type="match status" value="4"/>
</dbReference>
<evidence type="ECO:0000256" key="6">
    <source>
        <dbReference type="SAM" id="MobiDB-lite"/>
    </source>
</evidence>
<keyword evidence="2 7" id="KW-0812">Transmembrane</keyword>
<evidence type="ECO:0000256" key="7">
    <source>
        <dbReference type="SAM" id="Phobius"/>
    </source>
</evidence>
<reference evidence="11" key="1">
    <citation type="journal article" date="2019" name="bioRxiv">
        <title>Genome diversification in globally distributed novel marine Proteobacteria is linked to environmental adaptation.</title>
        <authorList>
            <person name="Zhou Z."/>
            <person name="Tran P.Q."/>
            <person name="Kieft K."/>
            <person name="Anantharaman K."/>
        </authorList>
    </citation>
    <scope>NUCLEOTIDE SEQUENCE [LARGE SCALE GENOMIC DNA]</scope>
</reference>
<dbReference type="PROSITE" id="PS50835">
    <property type="entry name" value="IG_LIKE"/>
    <property type="match status" value="1"/>
</dbReference>
<feature type="domain" description="PKD" evidence="8">
    <location>
        <begin position="449"/>
        <end position="529"/>
    </location>
</feature>
<feature type="transmembrane region" description="Helical" evidence="7">
    <location>
        <begin position="794"/>
        <end position="813"/>
    </location>
</feature>
<sequence length="816" mass="90345">ADNEDGYYEVWAGCDDTGGGGGGDEDEWFYDWDYETEDMRFVVGYDPDTTCDCEVDITVYVDVYDNETGDYVDWTYAEHTIYDEESDDFEQDWTASENGTYDFNVSLYDEDYNLEDWFWIYDVYLSSDGGGGGGNGTGDDNGVGHVGVIDDWDEDDYVNDYIGGVLEDDEFKEDSYFKIYDEYGNLVDSGNPNYYGMLFVSSNLTEGWYYQNVYYEENDVILQEGSFYSYGDSTEFEVVNVDNLVVDEDEDAVYDDVGFMAHQGSMDDENGVEGVGIEIYKYNEESGDWEYHAYLETNETGEAWLYNEACGEYQWDATEDNEGGDYEVWAGCDDTGGGGDDDEWFDEWDYETEDARIEISYDPDTSCDCYVDIEVYIDVFDNETGDYVDSLYDDHTIYNEEEDWFEQDWTYYEGTYDFNVYLYDQEYGHEEDNFWIYGVELTEAEQNAAPVIDALNVAGGDEGEELSFSVSAHDDDDDDLTYSWDFGDGETASGENVKHTWADDGTYTVTVTVSDGEEEDSESATVSVTNVAPTLSVDGASSGQEAQARTFEADTSDVEADTVSVTWDFGDGETGSGDEVTYAWTDDGTYTVTVTASDEDGGETTETFNISISNRAPTLQVSASAPSGDEGDSFAFSAATSDVTDDTVSVTWDFGDGQTANGLAVTHTFTDDGTFVVEVIASDEDGGVTSEKVFITIANVAPTLTNLQLPSSVKQGEPTTVSIEATDPGDDEVTITWVMGDGTTYEGGTITHTYDKVGTYTVTVCATDDDGGEGCQQVTIPIELLEQLEEEGGLLPGFSLLSAMAMLGLLAVFRRR</sequence>
<proteinExistence type="predicted"/>
<evidence type="ECO:0000256" key="3">
    <source>
        <dbReference type="ARBA" id="ARBA00022737"/>
    </source>
</evidence>
<dbReference type="PROSITE" id="PS50093">
    <property type="entry name" value="PKD"/>
    <property type="match status" value="4"/>
</dbReference>
<dbReference type="GO" id="GO:0005261">
    <property type="term" value="F:monoatomic cation channel activity"/>
    <property type="evidence" value="ECO:0007669"/>
    <property type="project" value="TreeGrafter"/>
</dbReference>
<feature type="domain" description="Ig-like" evidence="9">
    <location>
        <begin position="702"/>
        <end position="776"/>
    </location>
</feature>
<protein>
    <submittedName>
        <fullName evidence="10">PKD domain-containing protein</fullName>
    </submittedName>
</protein>
<dbReference type="InterPro" id="IPR013783">
    <property type="entry name" value="Ig-like_fold"/>
</dbReference>
<dbReference type="GO" id="GO:0005886">
    <property type="term" value="C:plasma membrane"/>
    <property type="evidence" value="ECO:0007669"/>
    <property type="project" value="TreeGrafter"/>
</dbReference>
<feature type="compositionally biased region" description="Polar residues" evidence="6">
    <location>
        <begin position="535"/>
        <end position="547"/>
    </location>
</feature>
<organism evidence="10 11">
    <name type="scientific">Marine Group III euryarchaeote</name>
    <dbReference type="NCBI Taxonomy" id="2173149"/>
    <lineage>
        <taxon>Archaea</taxon>
        <taxon>Methanobacteriati</taxon>
        <taxon>Thermoplasmatota</taxon>
        <taxon>Thermoplasmata</taxon>
        <taxon>Candidatus Thermoprofundales</taxon>
    </lineage>
</organism>
<dbReference type="InterPro" id="IPR022409">
    <property type="entry name" value="PKD/Chitinase_dom"/>
</dbReference>
<dbReference type="EMBL" id="DUAV01000006">
    <property type="protein sequence ID" value="HIG63009.1"/>
    <property type="molecule type" value="Genomic_DNA"/>
</dbReference>
<dbReference type="Proteomes" id="UP000589516">
    <property type="component" value="Unassembled WGS sequence"/>
</dbReference>
<dbReference type="SMART" id="SM00089">
    <property type="entry name" value="PKD"/>
    <property type="match status" value="4"/>
</dbReference>
<feature type="domain" description="PKD" evidence="8">
    <location>
        <begin position="617"/>
        <end position="697"/>
    </location>
</feature>
<accession>A0A7C8DJW1</accession>
<dbReference type="GO" id="GO:0006816">
    <property type="term" value="P:calcium ion transport"/>
    <property type="evidence" value="ECO:0007669"/>
    <property type="project" value="TreeGrafter"/>
</dbReference>
<feature type="domain" description="PKD" evidence="8">
    <location>
        <begin position="532"/>
        <end position="612"/>
    </location>
</feature>
<dbReference type="PANTHER" id="PTHR46730:SF4">
    <property type="entry name" value="POLYCYSTIC KIDNEY DISEASE PROTEIN 1-LIKE 1"/>
    <property type="match status" value="1"/>
</dbReference>
<gene>
    <name evidence="10" type="ORF">EYQ16_00585</name>
</gene>
<dbReference type="PANTHER" id="PTHR46730">
    <property type="entry name" value="POLYCYSTIN-1"/>
    <property type="match status" value="1"/>
</dbReference>
<dbReference type="Gene3D" id="2.60.40.10">
    <property type="entry name" value="Immunoglobulins"/>
    <property type="match status" value="4"/>
</dbReference>
<keyword evidence="5 7" id="KW-0472">Membrane</keyword>
<evidence type="ECO:0000313" key="11">
    <source>
        <dbReference type="Proteomes" id="UP000589516"/>
    </source>
</evidence>
<feature type="non-terminal residue" evidence="10">
    <location>
        <position position="1"/>
    </location>
</feature>
<dbReference type="SUPFAM" id="SSF49299">
    <property type="entry name" value="PKD domain"/>
    <property type="match status" value="4"/>
</dbReference>
<evidence type="ECO:0000256" key="2">
    <source>
        <dbReference type="ARBA" id="ARBA00022692"/>
    </source>
</evidence>